<protein>
    <submittedName>
        <fullName evidence="1">Uncharacterized protein</fullName>
    </submittedName>
</protein>
<evidence type="ECO:0000313" key="2">
    <source>
        <dbReference type="Proteomes" id="UP000233551"/>
    </source>
</evidence>
<accession>A0A2I0KMF7</accession>
<keyword evidence="2" id="KW-1185">Reference proteome</keyword>
<dbReference type="AlphaFoldDB" id="A0A2I0KMF7"/>
<evidence type="ECO:0000313" key="1">
    <source>
        <dbReference type="EMBL" id="PKI69664.1"/>
    </source>
</evidence>
<name>A0A2I0KMF7_PUNGR</name>
<comment type="caution">
    <text evidence="1">The sequence shown here is derived from an EMBL/GenBank/DDBJ whole genome shotgun (WGS) entry which is preliminary data.</text>
</comment>
<reference evidence="1 2" key="1">
    <citation type="submission" date="2017-11" db="EMBL/GenBank/DDBJ databases">
        <title>De-novo sequencing of pomegranate (Punica granatum L.) genome.</title>
        <authorList>
            <person name="Akparov Z."/>
            <person name="Amiraslanov A."/>
            <person name="Hajiyeva S."/>
            <person name="Abbasov M."/>
            <person name="Kaur K."/>
            <person name="Hamwieh A."/>
            <person name="Solovyev V."/>
            <person name="Salamov A."/>
            <person name="Braich B."/>
            <person name="Kosarev P."/>
            <person name="Mahmoud A."/>
            <person name="Hajiyev E."/>
            <person name="Babayeva S."/>
            <person name="Izzatullayeva V."/>
            <person name="Mammadov A."/>
            <person name="Mammadov A."/>
            <person name="Sharifova S."/>
            <person name="Ojaghi J."/>
            <person name="Eynullazada K."/>
            <person name="Bayramov B."/>
            <person name="Abdulazimova A."/>
            <person name="Shahmuradov I."/>
        </authorList>
    </citation>
    <scope>NUCLEOTIDE SEQUENCE [LARGE SCALE GENOMIC DNA]</scope>
    <source>
        <strain evidence="2">cv. AG2017</strain>
        <tissue evidence="1">Leaf</tissue>
    </source>
</reference>
<sequence length="163" mass="18604">MDRSTPDFRLESLTPLGREITRIWRAFPPIARAYIRLIIGDLSMLAESPIDWTFLRTTIESRDPQRTVFNFQGTELTPTVEEYTALIQRPMPTWNIIVPNQFAVIQSQLSILLGIRIKQIYIHALRAAGESYYQGNACHEFLLQIFGTLLFPHASNLIDGALA</sequence>
<gene>
    <name evidence="1" type="ORF">CRG98_009935</name>
</gene>
<dbReference type="Proteomes" id="UP000233551">
    <property type="component" value="Unassembled WGS sequence"/>
</dbReference>
<dbReference type="EMBL" id="PGOL01000484">
    <property type="protein sequence ID" value="PKI69664.1"/>
    <property type="molecule type" value="Genomic_DNA"/>
</dbReference>
<proteinExistence type="predicted"/>
<organism evidence="1 2">
    <name type="scientific">Punica granatum</name>
    <name type="common">Pomegranate</name>
    <dbReference type="NCBI Taxonomy" id="22663"/>
    <lineage>
        <taxon>Eukaryota</taxon>
        <taxon>Viridiplantae</taxon>
        <taxon>Streptophyta</taxon>
        <taxon>Embryophyta</taxon>
        <taxon>Tracheophyta</taxon>
        <taxon>Spermatophyta</taxon>
        <taxon>Magnoliopsida</taxon>
        <taxon>eudicotyledons</taxon>
        <taxon>Gunneridae</taxon>
        <taxon>Pentapetalae</taxon>
        <taxon>rosids</taxon>
        <taxon>malvids</taxon>
        <taxon>Myrtales</taxon>
        <taxon>Lythraceae</taxon>
        <taxon>Punica</taxon>
    </lineage>
</organism>